<keyword evidence="8" id="KW-1185">Reference proteome</keyword>
<name>A0A9N9GS72_9GLOM</name>
<keyword evidence="1 4" id="KW-0479">Metal-binding</keyword>
<evidence type="ECO:0000256" key="1">
    <source>
        <dbReference type="ARBA" id="ARBA00022723"/>
    </source>
</evidence>
<evidence type="ECO:0000256" key="5">
    <source>
        <dbReference type="SAM" id="Coils"/>
    </source>
</evidence>
<dbReference type="AlphaFoldDB" id="A0A9N9GS72"/>
<dbReference type="SUPFAM" id="SSF49599">
    <property type="entry name" value="TRAF domain-like"/>
    <property type="match status" value="2"/>
</dbReference>
<protein>
    <submittedName>
        <fullName evidence="7">18341_t:CDS:1</fullName>
    </submittedName>
</protein>
<dbReference type="Gene3D" id="3.30.40.10">
    <property type="entry name" value="Zinc/RING finger domain, C3HC4 (zinc finger)"/>
    <property type="match status" value="2"/>
</dbReference>
<evidence type="ECO:0000259" key="6">
    <source>
        <dbReference type="PROSITE" id="PS50145"/>
    </source>
</evidence>
<comment type="caution">
    <text evidence="7">The sequence shown here is derived from an EMBL/GenBank/DDBJ whole genome shotgun (WGS) entry which is preliminary data.</text>
</comment>
<keyword evidence="3 4" id="KW-0862">Zinc</keyword>
<dbReference type="InterPro" id="IPR013083">
    <property type="entry name" value="Znf_RING/FYVE/PHD"/>
</dbReference>
<evidence type="ECO:0000256" key="4">
    <source>
        <dbReference type="PROSITE-ProRule" id="PRU00207"/>
    </source>
</evidence>
<dbReference type="EMBL" id="CAJVPV010008379">
    <property type="protein sequence ID" value="CAG8630028.1"/>
    <property type="molecule type" value="Genomic_DNA"/>
</dbReference>
<keyword evidence="5" id="KW-0175">Coiled coil</keyword>
<dbReference type="OrthoDB" id="1630758at2759"/>
<dbReference type="PANTHER" id="PTHR10131">
    <property type="entry name" value="TNF RECEPTOR ASSOCIATED FACTOR"/>
    <property type="match status" value="1"/>
</dbReference>
<dbReference type="SUPFAM" id="SSF57850">
    <property type="entry name" value="RING/U-box"/>
    <property type="match status" value="1"/>
</dbReference>
<evidence type="ECO:0000256" key="3">
    <source>
        <dbReference type="ARBA" id="ARBA00022833"/>
    </source>
</evidence>
<dbReference type="PANTHER" id="PTHR10131:SF94">
    <property type="entry name" value="TNF RECEPTOR-ASSOCIATED FACTOR 4"/>
    <property type="match status" value="1"/>
</dbReference>
<evidence type="ECO:0000313" key="8">
    <source>
        <dbReference type="Proteomes" id="UP000789342"/>
    </source>
</evidence>
<feature type="zinc finger region" description="TRAF-type" evidence="4">
    <location>
        <begin position="101"/>
        <end position="145"/>
    </location>
</feature>
<sequence>MSTFDLHSVLYVGTVNSNLICCICQTPFVEPVVVETCGSCIEQALSTRLSCPVDRSPLSDMSELKPASKIISNMVNELLAYCPNKDLGCIYQGQRQLINIHLKGECEFTSLECQCGKTMLKKDLTKHMESCQKIVKVECPYCRVENFPSLHILHLEKCPKKPVSCYHAEFECSWSGLQHDLDNKHIVECPFEPLKGFFKIHKERMDTLDQENKQLRFTVQELKKTNLSLQNQVSEIFNLLNSGFPSHDLESKGDVLSLERSTSIITTQELLLSDNDHFKNQIEALNASFADLELRQNVALMTESLRMQEEIQSLKNLCHGLRMQMHYLLMERRINDPTVRNVANATAVTRAGLTGHMIPGRSNGSSGVLGAEVNSDAPNIRSIPDITENERLLQRIGPLNTGNHFNLYVGIVRKSFNSNVIWALNLLNSSYSLRPPSTGEALRLILFGMMYQL</sequence>
<keyword evidence="2 4" id="KW-0863">Zinc-finger</keyword>
<dbReference type="GO" id="GO:0008270">
    <property type="term" value="F:zinc ion binding"/>
    <property type="evidence" value="ECO:0007669"/>
    <property type="project" value="UniProtKB-KW"/>
</dbReference>
<dbReference type="Proteomes" id="UP000789342">
    <property type="component" value="Unassembled WGS sequence"/>
</dbReference>
<reference evidence="7" key="1">
    <citation type="submission" date="2021-06" db="EMBL/GenBank/DDBJ databases">
        <authorList>
            <person name="Kallberg Y."/>
            <person name="Tangrot J."/>
            <person name="Rosling A."/>
        </authorList>
    </citation>
    <scope>NUCLEOTIDE SEQUENCE</scope>
    <source>
        <strain evidence="7">CL551</strain>
    </source>
</reference>
<proteinExistence type="predicted"/>
<organism evidence="7 8">
    <name type="scientific">Acaulospora morrowiae</name>
    <dbReference type="NCBI Taxonomy" id="94023"/>
    <lineage>
        <taxon>Eukaryota</taxon>
        <taxon>Fungi</taxon>
        <taxon>Fungi incertae sedis</taxon>
        <taxon>Mucoromycota</taxon>
        <taxon>Glomeromycotina</taxon>
        <taxon>Glomeromycetes</taxon>
        <taxon>Diversisporales</taxon>
        <taxon>Acaulosporaceae</taxon>
        <taxon>Acaulospora</taxon>
    </lineage>
</organism>
<feature type="domain" description="TRAF-type" evidence="6">
    <location>
        <begin position="101"/>
        <end position="145"/>
    </location>
</feature>
<dbReference type="PROSITE" id="PS50145">
    <property type="entry name" value="ZF_TRAF"/>
    <property type="match status" value="1"/>
</dbReference>
<accession>A0A9N9GS72</accession>
<gene>
    <name evidence="7" type="ORF">AMORRO_LOCUS9045</name>
</gene>
<dbReference type="InterPro" id="IPR001293">
    <property type="entry name" value="Znf_TRAF"/>
</dbReference>
<evidence type="ECO:0000256" key="2">
    <source>
        <dbReference type="ARBA" id="ARBA00022771"/>
    </source>
</evidence>
<feature type="coiled-coil region" evidence="5">
    <location>
        <begin position="205"/>
        <end position="232"/>
    </location>
</feature>
<evidence type="ECO:0000313" key="7">
    <source>
        <dbReference type="EMBL" id="CAG8630028.1"/>
    </source>
</evidence>